<feature type="compositionally biased region" description="Low complexity" evidence="1">
    <location>
        <begin position="29"/>
        <end position="38"/>
    </location>
</feature>
<dbReference type="OrthoDB" id="447668at2759"/>
<feature type="compositionally biased region" description="Pro residues" evidence="1">
    <location>
        <begin position="19"/>
        <end position="28"/>
    </location>
</feature>
<organism evidence="2 3">
    <name type="scientific">Symbiodinium microadriaticum</name>
    <name type="common">Dinoflagellate</name>
    <name type="synonym">Zooxanthella microadriatica</name>
    <dbReference type="NCBI Taxonomy" id="2951"/>
    <lineage>
        <taxon>Eukaryota</taxon>
        <taxon>Sar</taxon>
        <taxon>Alveolata</taxon>
        <taxon>Dinophyceae</taxon>
        <taxon>Suessiales</taxon>
        <taxon>Symbiodiniaceae</taxon>
        <taxon>Symbiodinium</taxon>
    </lineage>
</organism>
<evidence type="ECO:0000256" key="1">
    <source>
        <dbReference type="SAM" id="MobiDB-lite"/>
    </source>
</evidence>
<dbReference type="Proteomes" id="UP000186817">
    <property type="component" value="Unassembled WGS sequence"/>
</dbReference>
<feature type="compositionally biased region" description="Pro residues" evidence="1">
    <location>
        <begin position="1"/>
        <end position="10"/>
    </location>
</feature>
<accession>A0A1Q9BPY5</accession>
<protein>
    <submittedName>
        <fullName evidence="2">Uncharacterized protein</fullName>
    </submittedName>
</protein>
<gene>
    <name evidence="2" type="ORF">AK812_SmicGene48314</name>
</gene>
<evidence type="ECO:0000313" key="3">
    <source>
        <dbReference type="Proteomes" id="UP000186817"/>
    </source>
</evidence>
<sequence>MEPAETPDPIPATQVTSPAPTPEPPVPDTQPEAKQPQEPAAPPKPIAPSTSPTQPEAKVLPKPAALSKPPSSAEAKTREPAQKKQAAKPEPEDDDEYRAPADEKPPPAPISKQTLMKRLARICSPKEDGTYKVPLEIIQSHKNLDTRDTVYRAFEKCGYDPVFPPRLSVSVLFTKRVNRRYEEINEKMVETEFEFLTEQEMEEK</sequence>
<comment type="caution">
    <text evidence="2">The sequence shown here is derived from an EMBL/GenBank/DDBJ whole genome shotgun (WGS) entry which is preliminary data.</text>
</comment>
<name>A0A1Q9BPY5_SYMMI</name>
<feature type="region of interest" description="Disordered" evidence="1">
    <location>
        <begin position="1"/>
        <end position="113"/>
    </location>
</feature>
<dbReference type="EMBL" id="LSRX01007571">
    <property type="protein sequence ID" value="OLP72066.1"/>
    <property type="molecule type" value="Genomic_DNA"/>
</dbReference>
<proteinExistence type="predicted"/>
<evidence type="ECO:0000313" key="2">
    <source>
        <dbReference type="EMBL" id="OLP72066.1"/>
    </source>
</evidence>
<feature type="compositionally biased region" description="Low complexity" evidence="1">
    <location>
        <begin position="47"/>
        <end position="74"/>
    </location>
</feature>
<feature type="non-terminal residue" evidence="2">
    <location>
        <position position="204"/>
    </location>
</feature>
<dbReference type="AlphaFoldDB" id="A0A1Q9BPY5"/>
<keyword evidence="3" id="KW-1185">Reference proteome</keyword>
<reference evidence="2 3" key="1">
    <citation type="submission" date="2016-02" db="EMBL/GenBank/DDBJ databases">
        <title>Genome analysis of coral dinoflagellate symbionts highlights evolutionary adaptations to a symbiotic lifestyle.</title>
        <authorList>
            <person name="Aranda M."/>
            <person name="Li Y."/>
            <person name="Liew Y.J."/>
            <person name="Baumgarten S."/>
            <person name="Simakov O."/>
            <person name="Wilson M."/>
            <person name="Piel J."/>
            <person name="Ashoor H."/>
            <person name="Bougouffa S."/>
            <person name="Bajic V.B."/>
            <person name="Ryu T."/>
            <person name="Ravasi T."/>
            <person name="Bayer T."/>
            <person name="Micklem G."/>
            <person name="Kim H."/>
            <person name="Bhak J."/>
            <person name="Lajeunesse T.C."/>
            <person name="Voolstra C.R."/>
        </authorList>
    </citation>
    <scope>NUCLEOTIDE SEQUENCE [LARGE SCALE GENOMIC DNA]</scope>
    <source>
        <strain evidence="2 3">CCMP2467</strain>
    </source>
</reference>
<feature type="compositionally biased region" description="Basic and acidic residues" evidence="1">
    <location>
        <begin position="75"/>
        <end position="90"/>
    </location>
</feature>